<accession>A0A6P2C3N1</accession>
<feature type="domain" description="HTH tetR-type" evidence="3">
    <location>
        <begin position="4"/>
        <end position="64"/>
    </location>
</feature>
<evidence type="ECO:0000259" key="3">
    <source>
        <dbReference type="PROSITE" id="PS50977"/>
    </source>
</evidence>
<comment type="caution">
    <text evidence="4">The sequence shown here is derived from an EMBL/GenBank/DDBJ whole genome shotgun (WGS) entry which is preliminary data.</text>
</comment>
<dbReference type="GO" id="GO:0003700">
    <property type="term" value="F:DNA-binding transcription factor activity"/>
    <property type="evidence" value="ECO:0007669"/>
    <property type="project" value="TreeGrafter"/>
</dbReference>
<dbReference type="Gene3D" id="1.10.357.10">
    <property type="entry name" value="Tetracycline Repressor, domain 2"/>
    <property type="match status" value="1"/>
</dbReference>
<dbReference type="PANTHER" id="PTHR30055">
    <property type="entry name" value="HTH-TYPE TRANSCRIPTIONAL REGULATOR RUTR"/>
    <property type="match status" value="1"/>
</dbReference>
<dbReference type="PROSITE" id="PS50977">
    <property type="entry name" value="HTH_TETR_2"/>
    <property type="match status" value="1"/>
</dbReference>
<keyword evidence="1 2" id="KW-0238">DNA-binding</keyword>
<evidence type="ECO:0000313" key="4">
    <source>
        <dbReference type="EMBL" id="TVZ06032.1"/>
    </source>
</evidence>
<dbReference type="InterPro" id="IPR001647">
    <property type="entry name" value="HTH_TetR"/>
</dbReference>
<keyword evidence="5" id="KW-1185">Reference proteome</keyword>
<gene>
    <name evidence="4" type="ORF">EAS64_00765</name>
</gene>
<dbReference type="InterPro" id="IPR050109">
    <property type="entry name" value="HTH-type_TetR-like_transc_reg"/>
</dbReference>
<organism evidence="4 5">
    <name type="scientific">Trebonia kvetii</name>
    <dbReference type="NCBI Taxonomy" id="2480626"/>
    <lineage>
        <taxon>Bacteria</taxon>
        <taxon>Bacillati</taxon>
        <taxon>Actinomycetota</taxon>
        <taxon>Actinomycetes</taxon>
        <taxon>Streptosporangiales</taxon>
        <taxon>Treboniaceae</taxon>
        <taxon>Trebonia</taxon>
    </lineage>
</organism>
<proteinExistence type="predicted"/>
<dbReference type="Pfam" id="PF00440">
    <property type="entry name" value="TetR_N"/>
    <property type="match status" value="1"/>
</dbReference>
<dbReference type="PRINTS" id="PR00455">
    <property type="entry name" value="HTHTETR"/>
</dbReference>
<name>A0A6P2C3N1_9ACTN</name>
<dbReference type="PANTHER" id="PTHR30055:SF226">
    <property type="entry name" value="HTH-TYPE TRANSCRIPTIONAL REGULATOR PKSA"/>
    <property type="match status" value="1"/>
</dbReference>
<evidence type="ECO:0000313" key="5">
    <source>
        <dbReference type="Proteomes" id="UP000460272"/>
    </source>
</evidence>
<dbReference type="SUPFAM" id="SSF46689">
    <property type="entry name" value="Homeodomain-like"/>
    <property type="match status" value="1"/>
</dbReference>
<dbReference type="GO" id="GO:0000976">
    <property type="term" value="F:transcription cis-regulatory region binding"/>
    <property type="evidence" value="ECO:0007669"/>
    <property type="project" value="TreeGrafter"/>
</dbReference>
<dbReference type="Proteomes" id="UP000460272">
    <property type="component" value="Unassembled WGS sequence"/>
</dbReference>
<sequence length="187" mass="19251">MSPVDTKQRILEIAAELFARKGYTGTTIADIAGELGTTTAALYYHFPSKQAILVGLLAGPIGGYNRLLDGLDSGESTPQDLLSAIIDICADSRELATIFDRDPTALAMIDSQLPRSSAEMTAQTVAALAGPDPSRAALIRANAALAGAKAATIAALDLSGGVLLEADRAEVLAAALRSLAEPVKSTT</sequence>
<evidence type="ECO:0000256" key="1">
    <source>
        <dbReference type="ARBA" id="ARBA00023125"/>
    </source>
</evidence>
<dbReference type="AlphaFoldDB" id="A0A6P2C3N1"/>
<dbReference type="InterPro" id="IPR009057">
    <property type="entry name" value="Homeodomain-like_sf"/>
</dbReference>
<dbReference type="EMBL" id="RPFW01000001">
    <property type="protein sequence ID" value="TVZ06032.1"/>
    <property type="molecule type" value="Genomic_DNA"/>
</dbReference>
<dbReference type="OrthoDB" id="3186364at2"/>
<feature type="DNA-binding region" description="H-T-H motif" evidence="2">
    <location>
        <begin position="27"/>
        <end position="46"/>
    </location>
</feature>
<protein>
    <submittedName>
        <fullName evidence="4">TetR/AcrR family transcriptional regulator</fullName>
    </submittedName>
</protein>
<evidence type="ECO:0000256" key="2">
    <source>
        <dbReference type="PROSITE-ProRule" id="PRU00335"/>
    </source>
</evidence>
<reference evidence="4 5" key="1">
    <citation type="submission" date="2018-11" db="EMBL/GenBank/DDBJ databases">
        <title>Trebonia kvetii gen.nov., sp.nov., a novel acidophilic actinobacterium, and proposal of the new actinobacterial family Treboniaceae fam. nov.</title>
        <authorList>
            <person name="Rapoport D."/>
            <person name="Sagova-Mareckova M."/>
            <person name="Sedlacek I."/>
            <person name="Provaznik J."/>
            <person name="Kralova S."/>
            <person name="Pavlinic D."/>
            <person name="Benes V."/>
            <person name="Kopecky J."/>
        </authorList>
    </citation>
    <scope>NUCLEOTIDE SEQUENCE [LARGE SCALE GENOMIC DNA]</scope>
    <source>
        <strain evidence="4 5">15Tr583</strain>
    </source>
</reference>
<dbReference type="RefSeq" id="WP_145850786.1">
    <property type="nucleotide sequence ID" value="NZ_RPFW01000001.1"/>
</dbReference>